<keyword evidence="1" id="KW-0812">Transmembrane</keyword>
<keyword evidence="1" id="KW-1133">Transmembrane helix</keyword>
<keyword evidence="3" id="KW-1185">Reference proteome</keyword>
<organism evidence="2 3">
    <name type="scientific">Rhodoblastus acidophilus</name>
    <name type="common">Rhodopseudomonas acidophila</name>
    <dbReference type="NCBI Taxonomy" id="1074"/>
    <lineage>
        <taxon>Bacteria</taxon>
        <taxon>Pseudomonadati</taxon>
        <taxon>Pseudomonadota</taxon>
        <taxon>Alphaproteobacteria</taxon>
        <taxon>Hyphomicrobiales</taxon>
        <taxon>Rhodoblastaceae</taxon>
        <taxon>Rhodoblastus</taxon>
    </lineage>
</organism>
<name>A0A212QMX3_RHOAC</name>
<sequence length="46" mass="5393">MTQPDDREKSWRDSLPFPAHWLWYIAAKIVVLGLAIMIGLRWKGLI</sequence>
<proteinExistence type="predicted"/>
<keyword evidence="1" id="KW-0472">Membrane</keyword>
<evidence type="ECO:0000256" key="1">
    <source>
        <dbReference type="SAM" id="Phobius"/>
    </source>
</evidence>
<evidence type="ECO:0000313" key="2">
    <source>
        <dbReference type="EMBL" id="SNB60695.1"/>
    </source>
</evidence>
<reference evidence="3" key="1">
    <citation type="submission" date="2017-06" db="EMBL/GenBank/DDBJ databases">
        <authorList>
            <person name="Varghese N."/>
            <person name="Submissions S."/>
        </authorList>
    </citation>
    <scope>NUCLEOTIDE SEQUENCE [LARGE SCALE GENOMIC DNA]</scope>
    <source>
        <strain evidence="3">DSM 137</strain>
    </source>
</reference>
<evidence type="ECO:0000313" key="3">
    <source>
        <dbReference type="Proteomes" id="UP000198418"/>
    </source>
</evidence>
<protein>
    <submittedName>
        <fullName evidence="2">Uncharacterized protein</fullName>
    </submittedName>
</protein>
<dbReference type="EMBL" id="FYDG01000001">
    <property type="protein sequence ID" value="SNB60695.1"/>
    <property type="molecule type" value="Genomic_DNA"/>
</dbReference>
<dbReference type="RefSeq" id="WP_170068149.1">
    <property type="nucleotide sequence ID" value="NZ_FYDG01000001.1"/>
</dbReference>
<accession>A0A212QMX3</accession>
<gene>
    <name evidence="2" type="ORF">SAMN06265338_101889</name>
</gene>
<feature type="transmembrane region" description="Helical" evidence="1">
    <location>
        <begin position="20"/>
        <end position="40"/>
    </location>
</feature>
<dbReference type="AlphaFoldDB" id="A0A212QMX3"/>
<dbReference type="Proteomes" id="UP000198418">
    <property type="component" value="Unassembled WGS sequence"/>
</dbReference>